<dbReference type="OrthoDB" id="9757976at2"/>
<gene>
    <name evidence="2" type="ORF">EV383_2258</name>
</gene>
<dbReference type="GO" id="GO:0051116">
    <property type="term" value="F:cobaltochelatase activity"/>
    <property type="evidence" value="ECO:0007669"/>
    <property type="project" value="InterPro"/>
</dbReference>
<evidence type="ECO:0000259" key="1">
    <source>
        <dbReference type="Pfam" id="PF02514"/>
    </source>
</evidence>
<dbReference type="NCBIfam" id="TIGR02257">
    <property type="entry name" value="cobalto_cobN"/>
    <property type="match status" value="1"/>
</dbReference>
<dbReference type="Proteomes" id="UP000291591">
    <property type="component" value="Unassembled WGS sequence"/>
</dbReference>
<dbReference type="GO" id="GO:0009236">
    <property type="term" value="P:cobalamin biosynthetic process"/>
    <property type="evidence" value="ECO:0007669"/>
    <property type="project" value="InterPro"/>
</dbReference>
<proteinExistence type="predicted"/>
<reference evidence="2 3" key="1">
    <citation type="submission" date="2019-02" db="EMBL/GenBank/DDBJ databases">
        <title>Sequencing the genomes of 1000 actinobacteria strains.</title>
        <authorList>
            <person name="Klenk H.-P."/>
        </authorList>
    </citation>
    <scope>NUCLEOTIDE SEQUENCE [LARGE SCALE GENOMIC DNA]</scope>
    <source>
        <strain evidence="2 3">DSM 45779</strain>
    </source>
</reference>
<sequence length="1221" mass="132565">MILLLSTSDTDLLSARASGADYLPKNPNFVPLDDLRTMATDADVVVIRVLGGYRYFEQGLDMLRGLDTPLVALGGEMAPDAEMMELSSVPAGVAAESHTYLAQGGPANLAQLHAFLSDTVLLTGEGFAPPEELPQWGLLEREATRQDGPTVAVLYYRAQQLAGNTHYVAALCDAIENAGANPLPIFCASLRQAPGALLERLREADAMVVTVLAAGGTRPAAAQAGGDDEEWDVAELAALDVPILQGLCLTSSRAMWSENDDGLSPLDVATQVAVPEFDGRLITVPFSFKEIDADGLATYVPDPERAARVAGIAVRHANLRRIPNADKKIVLMLSAYPTKHARIGNAVGLDTPASTVALLRAMDAAGYDIGDFPGVENGDGDALVHALIEAGGQDPDWLTEQKLAHNPVRISAASYRRWFDTLPDDFRAGVEEAWGPAPGDQYVDRSHDPEGEIVVAALRSGNVTLIVQPPRGFGENPIAIYHDPALAPSHHYLGAYRWLAAPVADGGFGADAVVHIGKHGNLEWLPGKTLGMSASCGTDAALGDLPLIYPFLVNDPGEGTQAKRRAHATLIDHLIPPMARAEAYGDISRLEQLLDEHANISALDPVKLPAIRQQIWTLMQAAKLDHDLGLEERPHEAEFDDFLLNVDGWLCEIKDVQIRDGLHVLAAAPEGGPRVELVLAMLRARQMWGGEKTVPGLREALGLVEGGTETGARTDEIEHLAHSLVEDMEAAGWDAEAAPRIVAARLSALDESAVRAPGQDGSSSRAPGVDPAMVETIMRFAADEVVPRLNATSHELDRVLHALDGGFIPSGPSGSPLRGLINVLPTGRNFYSVDPKAVPSKLSWETGQSMAESLVDRYRADHDGEYPRSVGLSVWGTSAMRNSGDDIAEVFALLGVRPVWDEASRRVRDLEVIDLDELGRPRIDVTVRISGFFRDAFPHVLGLLDDAVKMVSELDETPEQNYVRTHVAADRERTGDERRARTRIFGSAPGTYGAGLLQLVDSRNWRDDADLAEVYTTWGGYAYGRGLDGVPARDDMEQAYRRITVAAKNIDTREHDIADSDDYYQYHGGMVATVRALTGTAPEAYVGDSTMPEAVRTRTLHEETARVFRARVINPRWIAAMRRHGYKGAFEMAATVDYLFGWDATTGVVADWQYEKLTDEYVLDPDNRKFLTESNPWALHGMAERLLEAVDRGLWEAPEPETLAALRQAYLESEGDLEDDE</sequence>
<evidence type="ECO:0000313" key="2">
    <source>
        <dbReference type="EMBL" id="RZT85393.1"/>
    </source>
</evidence>
<feature type="domain" description="CobN/magnesium chelatase" evidence="1">
    <location>
        <begin position="98"/>
        <end position="1201"/>
    </location>
</feature>
<dbReference type="InterPro" id="IPR011953">
    <property type="entry name" value="Cobalto_CobN"/>
</dbReference>
<dbReference type="RefSeq" id="WP_130289859.1">
    <property type="nucleotide sequence ID" value="NZ_SHKL01000001.1"/>
</dbReference>
<protein>
    <submittedName>
        <fullName evidence="2">Cobaltochelatase CobN</fullName>
    </submittedName>
</protein>
<keyword evidence="3" id="KW-1185">Reference proteome</keyword>
<dbReference type="Pfam" id="PF02514">
    <property type="entry name" value="CobN-Mg_chel"/>
    <property type="match status" value="1"/>
</dbReference>
<dbReference type="InterPro" id="IPR003672">
    <property type="entry name" value="CobN/Mg_chltase"/>
</dbReference>
<evidence type="ECO:0000313" key="3">
    <source>
        <dbReference type="Proteomes" id="UP000291591"/>
    </source>
</evidence>
<dbReference type="EMBL" id="SHKL01000001">
    <property type="protein sequence ID" value="RZT85393.1"/>
    <property type="molecule type" value="Genomic_DNA"/>
</dbReference>
<name>A0A4Q7UYR5_PSEST</name>
<dbReference type="CDD" id="cd10150">
    <property type="entry name" value="CobN_like"/>
    <property type="match status" value="1"/>
</dbReference>
<dbReference type="PANTHER" id="PTHR44119:SF4">
    <property type="entry name" value="AEROBIC COBALTOCHELATASE SUBUNIT COBN"/>
    <property type="match status" value="1"/>
</dbReference>
<dbReference type="PANTHER" id="PTHR44119">
    <property type="entry name" value="MAGNESIUM-CHELATASE SUBUNIT CHLH, CHLOROPLASTIC"/>
    <property type="match status" value="1"/>
</dbReference>
<dbReference type="AlphaFoldDB" id="A0A4Q7UYR5"/>
<accession>A0A4Q7UYR5</accession>
<organism evidence="2 3">
    <name type="scientific">Pseudonocardia sediminis</name>
    <dbReference type="NCBI Taxonomy" id="1397368"/>
    <lineage>
        <taxon>Bacteria</taxon>
        <taxon>Bacillati</taxon>
        <taxon>Actinomycetota</taxon>
        <taxon>Actinomycetes</taxon>
        <taxon>Pseudonocardiales</taxon>
        <taxon>Pseudonocardiaceae</taxon>
        <taxon>Pseudonocardia</taxon>
    </lineage>
</organism>
<comment type="caution">
    <text evidence="2">The sequence shown here is derived from an EMBL/GenBank/DDBJ whole genome shotgun (WGS) entry which is preliminary data.</text>
</comment>